<evidence type="ECO:0000259" key="2">
    <source>
        <dbReference type="PROSITE" id="PS50157"/>
    </source>
</evidence>
<name>A0A8C5I4U6_GOUWI</name>
<dbReference type="Proteomes" id="UP000694680">
    <property type="component" value="Chromosome 1"/>
</dbReference>
<proteinExistence type="predicted"/>
<dbReference type="Pfam" id="PF00096">
    <property type="entry name" value="zf-C2H2"/>
    <property type="match status" value="1"/>
</dbReference>
<dbReference type="InterPro" id="IPR036236">
    <property type="entry name" value="Znf_C2H2_sf"/>
</dbReference>
<dbReference type="PROSITE" id="PS50157">
    <property type="entry name" value="ZINC_FINGER_C2H2_2"/>
    <property type="match status" value="1"/>
</dbReference>
<organism evidence="3 4">
    <name type="scientific">Gouania willdenowi</name>
    <name type="common">Blunt-snouted clingfish</name>
    <name type="synonym">Lepadogaster willdenowi</name>
    <dbReference type="NCBI Taxonomy" id="441366"/>
    <lineage>
        <taxon>Eukaryota</taxon>
        <taxon>Metazoa</taxon>
        <taxon>Chordata</taxon>
        <taxon>Craniata</taxon>
        <taxon>Vertebrata</taxon>
        <taxon>Euteleostomi</taxon>
        <taxon>Actinopterygii</taxon>
        <taxon>Neopterygii</taxon>
        <taxon>Teleostei</taxon>
        <taxon>Neoteleostei</taxon>
        <taxon>Acanthomorphata</taxon>
        <taxon>Ovalentaria</taxon>
        <taxon>Blenniimorphae</taxon>
        <taxon>Blenniiformes</taxon>
        <taxon>Gobiesocoidei</taxon>
        <taxon>Gobiesocidae</taxon>
        <taxon>Gobiesocinae</taxon>
        <taxon>Gouania</taxon>
    </lineage>
</organism>
<protein>
    <recommendedName>
        <fullName evidence="2">C2H2-type domain-containing protein</fullName>
    </recommendedName>
</protein>
<dbReference type="Ensembl" id="ENSGWIT00000058316.1">
    <property type="protein sequence ID" value="ENSGWIP00000054103.1"/>
    <property type="gene ID" value="ENSGWIG00000025914.1"/>
</dbReference>
<keyword evidence="1" id="KW-0479">Metal-binding</keyword>
<accession>A0A8C5I4U6</accession>
<feature type="domain" description="C2H2-type" evidence="2">
    <location>
        <begin position="14"/>
        <end position="41"/>
    </location>
</feature>
<reference evidence="3" key="1">
    <citation type="submission" date="2020-06" db="EMBL/GenBank/DDBJ databases">
        <authorList>
            <consortium name="Wellcome Sanger Institute Data Sharing"/>
        </authorList>
    </citation>
    <scope>NUCLEOTIDE SEQUENCE [LARGE SCALE GENOMIC DNA]</scope>
</reference>
<reference evidence="3" key="3">
    <citation type="submission" date="2025-09" db="UniProtKB">
        <authorList>
            <consortium name="Ensembl"/>
        </authorList>
    </citation>
    <scope>IDENTIFICATION</scope>
</reference>
<keyword evidence="1" id="KW-0862">Zinc</keyword>
<reference evidence="3" key="2">
    <citation type="submission" date="2025-08" db="UniProtKB">
        <authorList>
            <consortium name="Ensembl"/>
        </authorList>
    </citation>
    <scope>IDENTIFICATION</scope>
</reference>
<evidence type="ECO:0000313" key="4">
    <source>
        <dbReference type="Proteomes" id="UP000694680"/>
    </source>
</evidence>
<dbReference type="FunFam" id="3.30.160.60:FF:000245">
    <property type="entry name" value="zinc finger protein Gfi-1"/>
    <property type="match status" value="1"/>
</dbReference>
<keyword evidence="4" id="KW-1185">Reference proteome</keyword>
<evidence type="ECO:0000256" key="1">
    <source>
        <dbReference type="PROSITE-ProRule" id="PRU00042"/>
    </source>
</evidence>
<dbReference type="PROSITE" id="PS00028">
    <property type="entry name" value="ZINC_FINGER_C2H2_1"/>
    <property type="match status" value="1"/>
</dbReference>
<sequence>ERDVEFTEYTERTFGCTECGKVFRRSSTLSTHLLIHSDTRPYPCLISTHKQLHLHTFTIIIFCFASVS</sequence>
<dbReference type="InterPro" id="IPR013087">
    <property type="entry name" value="Znf_C2H2_type"/>
</dbReference>
<dbReference type="AlphaFoldDB" id="A0A8C5I4U6"/>
<evidence type="ECO:0000313" key="3">
    <source>
        <dbReference type="Ensembl" id="ENSGWIP00000054103.1"/>
    </source>
</evidence>
<dbReference type="SUPFAM" id="SSF57667">
    <property type="entry name" value="beta-beta-alpha zinc fingers"/>
    <property type="match status" value="1"/>
</dbReference>
<dbReference type="GO" id="GO:0008270">
    <property type="term" value="F:zinc ion binding"/>
    <property type="evidence" value="ECO:0007669"/>
    <property type="project" value="UniProtKB-KW"/>
</dbReference>
<keyword evidence="1" id="KW-0863">Zinc-finger</keyword>
<dbReference type="Gene3D" id="3.30.160.60">
    <property type="entry name" value="Classic Zinc Finger"/>
    <property type="match status" value="1"/>
</dbReference>